<dbReference type="InterPro" id="IPR018060">
    <property type="entry name" value="HTH_AraC"/>
</dbReference>
<dbReference type="SUPFAM" id="SSF46689">
    <property type="entry name" value="Homeodomain-like"/>
    <property type="match status" value="1"/>
</dbReference>
<evidence type="ECO:0000313" key="5">
    <source>
        <dbReference type="EMBL" id="MCT8973507.1"/>
    </source>
</evidence>
<dbReference type="EMBL" id="JALIDZ010000007">
    <property type="protein sequence ID" value="MCT8973507.1"/>
    <property type="molecule type" value="Genomic_DNA"/>
</dbReference>
<dbReference type="PROSITE" id="PS00041">
    <property type="entry name" value="HTH_ARAC_FAMILY_1"/>
    <property type="match status" value="1"/>
</dbReference>
<dbReference type="InterPro" id="IPR018062">
    <property type="entry name" value="HTH_AraC-typ_CS"/>
</dbReference>
<protein>
    <submittedName>
        <fullName evidence="5">Helix-turn-helix transcriptional regulator</fullName>
    </submittedName>
</protein>
<dbReference type="PANTHER" id="PTHR46796:SF6">
    <property type="entry name" value="ARAC SUBFAMILY"/>
    <property type="match status" value="1"/>
</dbReference>
<dbReference type="PROSITE" id="PS01124">
    <property type="entry name" value="HTH_ARAC_FAMILY_2"/>
    <property type="match status" value="1"/>
</dbReference>
<dbReference type="InterPro" id="IPR050204">
    <property type="entry name" value="AraC_XylS_family_regulators"/>
</dbReference>
<dbReference type="GO" id="GO:0003700">
    <property type="term" value="F:DNA-binding transcription factor activity"/>
    <property type="evidence" value="ECO:0007669"/>
    <property type="project" value="InterPro"/>
</dbReference>
<organism evidence="5 6">
    <name type="scientific">Microbaculum marinisediminis</name>
    <dbReference type="NCBI Taxonomy" id="2931392"/>
    <lineage>
        <taxon>Bacteria</taxon>
        <taxon>Pseudomonadati</taxon>
        <taxon>Pseudomonadota</taxon>
        <taxon>Alphaproteobacteria</taxon>
        <taxon>Hyphomicrobiales</taxon>
        <taxon>Tepidamorphaceae</taxon>
        <taxon>Microbaculum</taxon>
    </lineage>
</organism>
<evidence type="ECO:0000256" key="3">
    <source>
        <dbReference type="ARBA" id="ARBA00023163"/>
    </source>
</evidence>
<feature type="domain" description="HTH araC/xylS-type" evidence="4">
    <location>
        <begin position="214"/>
        <end position="315"/>
    </location>
</feature>
<dbReference type="PRINTS" id="PR00032">
    <property type="entry name" value="HTHARAC"/>
</dbReference>
<evidence type="ECO:0000313" key="6">
    <source>
        <dbReference type="Proteomes" id="UP001320898"/>
    </source>
</evidence>
<dbReference type="InterPro" id="IPR009057">
    <property type="entry name" value="Homeodomain-like_sf"/>
</dbReference>
<dbReference type="Pfam" id="PF12833">
    <property type="entry name" value="HTH_18"/>
    <property type="match status" value="1"/>
</dbReference>
<dbReference type="PANTHER" id="PTHR46796">
    <property type="entry name" value="HTH-TYPE TRANSCRIPTIONAL ACTIVATOR RHAS-RELATED"/>
    <property type="match status" value="1"/>
</dbReference>
<gene>
    <name evidence="5" type="ORF">MUB46_16715</name>
</gene>
<keyword evidence="2" id="KW-0238">DNA-binding</keyword>
<keyword evidence="6" id="KW-1185">Reference proteome</keyword>
<keyword evidence="1" id="KW-0805">Transcription regulation</keyword>
<evidence type="ECO:0000259" key="4">
    <source>
        <dbReference type="PROSITE" id="PS01124"/>
    </source>
</evidence>
<accession>A0AAW5R2A8</accession>
<dbReference type="AlphaFoldDB" id="A0AAW5R2A8"/>
<evidence type="ECO:0000256" key="1">
    <source>
        <dbReference type="ARBA" id="ARBA00023015"/>
    </source>
</evidence>
<dbReference type="Proteomes" id="UP001320898">
    <property type="component" value="Unassembled WGS sequence"/>
</dbReference>
<reference evidence="5 6" key="1">
    <citation type="submission" date="2022-04" db="EMBL/GenBank/DDBJ databases">
        <authorList>
            <person name="Ye Y.-Q."/>
            <person name="Du Z.-J."/>
        </authorList>
    </citation>
    <scope>NUCLEOTIDE SEQUENCE [LARGE SCALE GENOMIC DNA]</scope>
    <source>
        <strain evidence="5 6">A6E488</strain>
    </source>
</reference>
<name>A0AAW5R2A8_9HYPH</name>
<dbReference type="SMART" id="SM00342">
    <property type="entry name" value="HTH_ARAC"/>
    <property type="match status" value="1"/>
</dbReference>
<dbReference type="GO" id="GO:0043565">
    <property type="term" value="F:sequence-specific DNA binding"/>
    <property type="evidence" value="ECO:0007669"/>
    <property type="project" value="InterPro"/>
</dbReference>
<comment type="caution">
    <text evidence="5">The sequence shown here is derived from an EMBL/GenBank/DDBJ whole genome shotgun (WGS) entry which is preliminary data.</text>
</comment>
<proteinExistence type="predicted"/>
<dbReference type="InterPro" id="IPR020449">
    <property type="entry name" value="Tscrpt_reg_AraC-type_HTH"/>
</dbReference>
<dbReference type="RefSeq" id="WP_261617071.1">
    <property type="nucleotide sequence ID" value="NZ_JALIDZ010000007.1"/>
</dbReference>
<evidence type="ECO:0000256" key="2">
    <source>
        <dbReference type="ARBA" id="ARBA00023125"/>
    </source>
</evidence>
<dbReference type="Gene3D" id="1.10.10.60">
    <property type="entry name" value="Homeodomain-like"/>
    <property type="match status" value="1"/>
</dbReference>
<keyword evidence="3" id="KW-0804">Transcription</keyword>
<sequence>MTLLTIRSADFPAHERIAAFQDVVSHITKLEVAPEEPERFCSQTSIGILPGVVTGWGGHSASTATRTVALAADMDDNVMFHIPLVGGYSMQQRGGERVECTPGTIYLDPCEVPGIVQFHGAWSEGFYVSVPRPFLVSAGAGLGTSLRRLVPMTAQWRLLLAYARGLHDELTCLAPQEAVRCAAHVQDLVLMALDGARAAEVTAIGRGVRVARLKAIKADIECDLTSDTLSTGALARRHGVSDRYIRALFASEGTSFSDYVRLRRLLLAHRMLSDPARASQKIGDIALQAGFGDLSWFNTAFRQHFGATPSEVRAEALAAR</sequence>